<keyword evidence="2" id="KW-0808">Transferase</keyword>
<name>W4P6X3_9BACE</name>
<dbReference type="InterPro" id="IPR013848">
    <property type="entry name" value="Methylthiotransferase_N"/>
</dbReference>
<dbReference type="PANTHER" id="PTHR43837:SF1">
    <property type="entry name" value="RIBOSOMAL PROTEIN US12 METHYLTHIOTRANSFERASE RIMO"/>
    <property type="match status" value="1"/>
</dbReference>
<evidence type="ECO:0000313" key="3">
    <source>
        <dbReference type="Proteomes" id="UP000018861"/>
    </source>
</evidence>
<keyword evidence="2" id="KW-0687">Ribonucleoprotein</keyword>
<keyword evidence="2" id="KW-0689">Ribosomal protein</keyword>
<dbReference type="AlphaFoldDB" id="W4P6X3"/>
<feature type="domain" description="MTTase N-terminal" evidence="1">
    <location>
        <begin position="4"/>
        <end position="63"/>
    </location>
</feature>
<dbReference type="GO" id="GO:0005840">
    <property type="term" value="C:ribosome"/>
    <property type="evidence" value="ECO:0007669"/>
    <property type="project" value="UniProtKB-KW"/>
</dbReference>
<evidence type="ECO:0000313" key="2">
    <source>
        <dbReference type="EMBL" id="GAE15492.1"/>
    </source>
</evidence>
<evidence type="ECO:0000259" key="1">
    <source>
        <dbReference type="PROSITE" id="PS51449"/>
    </source>
</evidence>
<accession>W4P6X3</accession>
<dbReference type="GO" id="GO:0005829">
    <property type="term" value="C:cytosol"/>
    <property type="evidence" value="ECO:0007669"/>
    <property type="project" value="TreeGrafter"/>
</dbReference>
<dbReference type="PROSITE" id="PS51449">
    <property type="entry name" value="MTTASE_N"/>
    <property type="match status" value="1"/>
</dbReference>
<dbReference type="InterPro" id="IPR005840">
    <property type="entry name" value="Ribosomal_uS12_MeSTrfase_RimO"/>
</dbReference>
<protein>
    <submittedName>
        <fullName evidence="2">Ribosomal protein S12p Asp88 methylthiotransferase</fullName>
    </submittedName>
</protein>
<dbReference type="Proteomes" id="UP000018861">
    <property type="component" value="Unassembled WGS sequence"/>
</dbReference>
<organism evidence="2 3">
    <name type="scientific">Bacteroides pyogenes JCM 6292</name>
    <dbReference type="NCBI Taxonomy" id="1235809"/>
    <lineage>
        <taxon>Bacteria</taxon>
        <taxon>Pseudomonadati</taxon>
        <taxon>Bacteroidota</taxon>
        <taxon>Bacteroidia</taxon>
        <taxon>Bacteroidales</taxon>
        <taxon>Bacteroidaceae</taxon>
        <taxon>Bacteroides</taxon>
    </lineage>
</organism>
<sequence>MRKKEIDIITLGCSKNLVDSEQLMRQLQEVGYNVTHDTENPKGEIAVINTCGFIAMPKKSPLI</sequence>
<gene>
    <name evidence="2" type="ORF">JCM6292_1777</name>
</gene>
<dbReference type="Gene3D" id="3.40.50.12160">
    <property type="entry name" value="Methylthiotransferase, N-terminal domain"/>
    <property type="match status" value="1"/>
</dbReference>
<dbReference type="GO" id="GO:0035599">
    <property type="term" value="F:aspartic acid methylthiotransferase activity"/>
    <property type="evidence" value="ECO:0007669"/>
    <property type="project" value="TreeGrafter"/>
</dbReference>
<dbReference type="GO" id="GO:0051539">
    <property type="term" value="F:4 iron, 4 sulfur cluster binding"/>
    <property type="evidence" value="ECO:0007669"/>
    <property type="project" value="UniProtKB-KW"/>
</dbReference>
<dbReference type="InterPro" id="IPR038135">
    <property type="entry name" value="Methylthiotransferase_N_sf"/>
</dbReference>
<dbReference type="GO" id="GO:0046872">
    <property type="term" value="F:metal ion binding"/>
    <property type="evidence" value="ECO:0007669"/>
    <property type="project" value="UniProtKB-KW"/>
</dbReference>
<reference evidence="2 3" key="1">
    <citation type="journal article" date="2014" name="Genome Announc.">
        <title>Draft Genome Sequences of Three Strains of Bacteroides pyogenes Isolated from a Cat and Swine.</title>
        <authorList>
            <person name="Sakamoto M."/>
            <person name="Oshima K."/>
            <person name="Suda W."/>
            <person name="Kitamura K."/>
            <person name="Iida T."/>
            <person name="Hattori M."/>
            <person name="Ohkuma M."/>
        </authorList>
    </citation>
    <scope>NUCLEOTIDE SEQUENCE [LARGE SCALE GENOMIC DNA]</scope>
    <source>
        <strain evidence="2 3">JCM 6292</strain>
    </source>
</reference>
<dbReference type="PANTHER" id="PTHR43837">
    <property type="entry name" value="RIBOSOMAL PROTEIN S12 METHYLTHIOTRANSFERASE RIMO"/>
    <property type="match status" value="1"/>
</dbReference>
<dbReference type="EMBL" id="BAIQ01000017">
    <property type="protein sequence ID" value="GAE15492.1"/>
    <property type="molecule type" value="Genomic_DNA"/>
</dbReference>
<comment type="caution">
    <text evidence="2">The sequence shown here is derived from an EMBL/GenBank/DDBJ whole genome shotgun (WGS) entry which is preliminary data.</text>
</comment>
<proteinExistence type="predicted"/>
<dbReference type="Pfam" id="PF00919">
    <property type="entry name" value="UPF0004"/>
    <property type="match status" value="1"/>
</dbReference>